<dbReference type="EMBL" id="JASNWA010000006">
    <property type="protein sequence ID" value="KAK3174981.1"/>
    <property type="molecule type" value="Genomic_DNA"/>
</dbReference>
<protein>
    <submittedName>
        <fullName evidence="2">Uncharacterized protein</fullName>
    </submittedName>
</protein>
<feature type="compositionally biased region" description="Basic and acidic residues" evidence="1">
    <location>
        <begin position="56"/>
        <end position="75"/>
    </location>
</feature>
<evidence type="ECO:0000313" key="3">
    <source>
        <dbReference type="Proteomes" id="UP001276659"/>
    </source>
</evidence>
<sequence length="75" mass="8375">MASNDSFNILGSSKLNTADGKNPTSSATTSTSDKDVPAVGQKNSEEYRKQCQSAHDALENKLRDEERERKWTGRW</sequence>
<dbReference type="Proteomes" id="UP001276659">
    <property type="component" value="Unassembled WGS sequence"/>
</dbReference>
<keyword evidence="3" id="KW-1185">Reference proteome</keyword>
<organism evidence="2 3">
    <name type="scientific">Lepraria neglecta</name>
    <dbReference type="NCBI Taxonomy" id="209136"/>
    <lineage>
        <taxon>Eukaryota</taxon>
        <taxon>Fungi</taxon>
        <taxon>Dikarya</taxon>
        <taxon>Ascomycota</taxon>
        <taxon>Pezizomycotina</taxon>
        <taxon>Lecanoromycetes</taxon>
        <taxon>OSLEUM clade</taxon>
        <taxon>Lecanoromycetidae</taxon>
        <taxon>Lecanorales</taxon>
        <taxon>Lecanorineae</taxon>
        <taxon>Stereocaulaceae</taxon>
        <taxon>Lepraria</taxon>
    </lineage>
</organism>
<feature type="compositionally biased region" description="Polar residues" evidence="1">
    <location>
        <begin position="1"/>
        <end position="16"/>
    </location>
</feature>
<accession>A0AAD9ZB58</accession>
<name>A0AAD9ZB58_9LECA</name>
<reference evidence="2" key="1">
    <citation type="submission" date="2022-11" db="EMBL/GenBank/DDBJ databases">
        <title>Chromosomal genome sequence assembly and mating type (MAT) locus characterization of the leprose asexual lichenized fungus Lepraria neglecta (Nyl.) Erichsen.</title>
        <authorList>
            <person name="Allen J.L."/>
            <person name="Pfeffer B."/>
        </authorList>
    </citation>
    <scope>NUCLEOTIDE SEQUENCE</scope>
    <source>
        <strain evidence="2">Allen 5258</strain>
    </source>
</reference>
<comment type="caution">
    <text evidence="2">The sequence shown here is derived from an EMBL/GenBank/DDBJ whole genome shotgun (WGS) entry which is preliminary data.</text>
</comment>
<gene>
    <name evidence="2" type="ORF">OEA41_002227</name>
</gene>
<dbReference type="AlphaFoldDB" id="A0AAD9ZB58"/>
<proteinExistence type="predicted"/>
<evidence type="ECO:0000313" key="2">
    <source>
        <dbReference type="EMBL" id="KAK3174981.1"/>
    </source>
</evidence>
<evidence type="ECO:0000256" key="1">
    <source>
        <dbReference type="SAM" id="MobiDB-lite"/>
    </source>
</evidence>
<feature type="region of interest" description="Disordered" evidence="1">
    <location>
        <begin position="1"/>
        <end position="75"/>
    </location>
</feature>